<dbReference type="GO" id="GO:0005524">
    <property type="term" value="F:ATP binding"/>
    <property type="evidence" value="ECO:0007669"/>
    <property type="project" value="UniProtKB-KW"/>
</dbReference>
<keyword evidence="1" id="KW-0547">Nucleotide-binding</keyword>
<comment type="caution">
    <text evidence="3">The sequence shown here is derived from an EMBL/GenBank/DDBJ whole genome shotgun (WGS) entry which is preliminary data.</text>
</comment>
<dbReference type="GO" id="GO:0006310">
    <property type="term" value="P:DNA recombination"/>
    <property type="evidence" value="ECO:0007669"/>
    <property type="project" value="UniProtKB-KW"/>
</dbReference>
<dbReference type="STRING" id="658196.A0A397S0Q1"/>
<name>A0A397S0Q1_9GLOM</name>
<dbReference type="AlphaFoldDB" id="A0A397S0Q1"/>
<keyword evidence="4" id="KW-1185">Reference proteome</keyword>
<dbReference type="GO" id="GO:0000723">
    <property type="term" value="P:telomere maintenance"/>
    <property type="evidence" value="ECO:0007669"/>
    <property type="project" value="InterPro"/>
</dbReference>
<sequence>MPLPSSNINHNSEDLDQLIHEELSYNTVQLENELHQNVPLLNEDQHVIYDAIIQAVKHDCGCFFIDGPGVTSSGIAAVLISDGRTAYSQFKIPIKLNKSSTYNISQRSKEACLINMMKLFIWDEVPMMHKFAFEAVD</sequence>
<protein>
    <recommendedName>
        <fullName evidence="1">ATP-dependent DNA helicase</fullName>
        <ecNumber evidence="1">5.6.2.3</ecNumber>
    </recommendedName>
</protein>
<evidence type="ECO:0000313" key="3">
    <source>
        <dbReference type="EMBL" id="RIA79498.1"/>
    </source>
</evidence>
<comment type="cofactor">
    <cofactor evidence="1">
        <name>Mg(2+)</name>
        <dbReference type="ChEBI" id="CHEBI:18420"/>
    </cofactor>
</comment>
<organism evidence="3 4">
    <name type="scientific">Glomus cerebriforme</name>
    <dbReference type="NCBI Taxonomy" id="658196"/>
    <lineage>
        <taxon>Eukaryota</taxon>
        <taxon>Fungi</taxon>
        <taxon>Fungi incertae sedis</taxon>
        <taxon>Mucoromycota</taxon>
        <taxon>Glomeromycotina</taxon>
        <taxon>Glomeromycetes</taxon>
        <taxon>Glomerales</taxon>
        <taxon>Glomeraceae</taxon>
        <taxon>Glomus</taxon>
    </lineage>
</organism>
<keyword evidence="1" id="KW-0233">DNA recombination</keyword>
<dbReference type="GO" id="GO:0006281">
    <property type="term" value="P:DNA repair"/>
    <property type="evidence" value="ECO:0007669"/>
    <property type="project" value="UniProtKB-KW"/>
</dbReference>
<comment type="similarity">
    <text evidence="1">Belongs to the helicase family.</text>
</comment>
<feature type="domain" description="DNA helicase Pif1-like DEAD-box helicase" evidence="2">
    <location>
        <begin position="70"/>
        <end position="137"/>
    </location>
</feature>
<keyword evidence="1" id="KW-0227">DNA damage</keyword>
<dbReference type="PANTHER" id="PTHR10492">
    <property type="match status" value="1"/>
</dbReference>
<evidence type="ECO:0000259" key="2">
    <source>
        <dbReference type="Pfam" id="PF05970"/>
    </source>
</evidence>
<dbReference type="EMBL" id="QKYT01001267">
    <property type="protein sequence ID" value="RIA79498.1"/>
    <property type="molecule type" value="Genomic_DNA"/>
</dbReference>
<dbReference type="EC" id="5.6.2.3" evidence="1"/>
<dbReference type="PANTHER" id="PTHR10492:SF57">
    <property type="entry name" value="ATP-DEPENDENT DNA HELICASE"/>
    <property type="match status" value="1"/>
</dbReference>
<dbReference type="OrthoDB" id="5860629at2759"/>
<dbReference type="InterPro" id="IPR010285">
    <property type="entry name" value="DNA_helicase_pif1-like_DEAD"/>
</dbReference>
<dbReference type="GO" id="GO:0043139">
    <property type="term" value="F:5'-3' DNA helicase activity"/>
    <property type="evidence" value="ECO:0007669"/>
    <property type="project" value="UniProtKB-EC"/>
</dbReference>
<dbReference type="GO" id="GO:0016887">
    <property type="term" value="F:ATP hydrolysis activity"/>
    <property type="evidence" value="ECO:0007669"/>
    <property type="project" value="RHEA"/>
</dbReference>
<comment type="catalytic activity">
    <reaction evidence="1">
        <text>ATP + H2O = ADP + phosphate + H(+)</text>
        <dbReference type="Rhea" id="RHEA:13065"/>
        <dbReference type="ChEBI" id="CHEBI:15377"/>
        <dbReference type="ChEBI" id="CHEBI:15378"/>
        <dbReference type="ChEBI" id="CHEBI:30616"/>
        <dbReference type="ChEBI" id="CHEBI:43474"/>
        <dbReference type="ChEBI" id="CHEBI:456216"/>
        <dbReference type="EC" id="5.6.2.3"/>
    </reaction>
</comment>
<gene>
    <name evidence="3" type="ORF">C1645_840539</name>
</gene>
<dbReference type="Pfam" id="PF05970">
    <property type="entry name" value="PIF1"/>
    <property type="match status" value="1"/>
</dbReference>
<dbReference type="Proteomes" id="UP000265703">
    <property type="component" value="Unassembled WGS sequence"/>
</dbReference>
<proteinExistence type="inferred from homology"/>
<keyword evidence="1 3" id="KW-0347">Helicase</keyword>
<keyword evidence="1" id="KW-0234">DNA repair</keyword>
<evidence type="ECO:0000256" key="1">
    <source>
        <dbReference type="RuleBase" id="RU363044"/>
    </source>
</evidence>
<keyword evidence="1" id="KW-0378">Hydrolase</keyword>
<evidence type="ECO:0000313" key="4">
    <source>
        <dbReference type="Proteomes" id="UP000265703"/>
    </source>
</evidence>
<reference evidence="3 4" key="1">
    <citation type="submission" date="2018-06" db="EMBL/GenBank/DDBJ databases">
        <title>Comparative genomics reveals the genomic features of Rhizophagus irregularis, R. cerebriforme, R. diaphanum and Gigaspora rosea, and their symbiotic lifestyle signature.</title>
        <authorList>
            <person name="Morin E."/>
            <person name="San Clemente H."/>
            <person name="Chen E.C.H."/>
            <person name="De La Providencia I."/>
            <person name="Hainaut M."/>
            <person name="Kuo A."/>
            <person name="Kohler A."/>
            <person name="Murat C."/>
            <person name="Tang N."/>
            <person name="Roy S."/>
            <person name="Loubradou J."/>
            <person name="Henrissat B."/>
            <person name="Grigoriev I.V."/>
            <person name="Corradi N."/>
            <person name="Roux C."/>
            <person name="Martin F.M."/>
        </authorList>
    </citation>
    <scope>NUCLEOTIDE SEQUENCE [LARGE SCALE GENOMIC DNA]</scope>
    <source>
        <strain evidence="3 4">DAOM 227022</strain>
    </source>
</reference>
<accession>A0A397S0Q1</accession>
<keyword evidence="1" id="KW-0067">ATP-binding</keyword>